<evidence type="ECO:0000259" key="5">
    <source>
        <dbReference type="PROSITE" id="PS50977"/>
    </source>
</evidence>
<dbReference type="InterPro" id="IPR036271">
    <property type="entry name" value="Tet_transcr_reg_TetR-rel_C_sf"/>
</dbReference>
<evidence type="ECO:0000313" key="7">
    <source>
        <dbReference type="Proteomes" id="UP000701702"/>
    </source>
</evidence>
<dbReference type="PANTHER" id="PTHR30055">
    <property type="entry name" value="HTH-TYPE TRANSCRIPTIONAL REGULATOR RUTR"/>
    <property type="match status" value="1"/>
</dbReference>
<organism evidence="6 7">
    <name type="scientific">Cupriavidus pinatubonensis</name>
    <dbReference type="NCBI Taxonomy" id="248026"/>
    <lineage>
        <taxon>Bacteria</taxon>
        <taxon>Pseudomonadati</taxon>
        <taxon>Pseudomonadota</taxon>
        <taxon>Betaproteobacteria</taxon>
        <taxon>Burkholderiales</taxon>
        <taxon>Burkholderiaceae</taxon>
        <taxon>Cupriavidus</taxon>
    </lineage>
</organism>
<comment type="caution">
    <text evidence="6">The sequence shown here is derived from an EMBL/GenBank/DDBJ whole genome shotgun (WGS) entry which is preliminary data.</text>
</comment>
<feature type="DNA-binding region" description="H-T-H motif" evidence="4">
    <location>
        <begin position="64"/>
        <end position="83"/>
    </location>
</feature>
<gene>
    <name evidence="6" type="ORF">LMG23994_00672</name>
</gene>
<dbReference type="Gene3D" id="1.10.357.10">
    <property type="entry name" value="Tetracycline Repressor, domain 2"/>
    <property type="match status" value="1"/>
</dbReference>
<dbReference type="Pfam" id="PF00440">
    <property type="entry name" value="TetR_N"/>
    <property type="match status" value="1"/>
</dbReference>
<evidence type="ECO:0000256" key="4">
    <source>
        <dbReference type="PROSITE-ProRule" id="PRU00335"/>
    </source>
</evidence>
<keyword evidence="7" id="KW-1185">Reference proteome</keyword>
<dbReference type="PANTHER" id="PTHR30055:SF234">
    <property type="entry name" value="HTH-TYPE TRANSCRIPTIONAL REGULATOR BETI"/>
    <property type="match status" value="1"/>
</dbReference>
<accession>A0ABN7XXE0</accession>
<dbReference type="InterPro" id="IPR009057">
    <property type="entry name" value="Homeodomain-like_sf"/>
</dbReference>
<sequence>MNSAQEGAAGPDLALDAAAPEARTEAPPARTGATTKYRRGLETRQRVIELTKSLIAEHGYGEVTLDRISAHAGVAKSSLLWHFGSKEMLLAEAAVSLFQEIEISLGLGDLQDMPVSQRVDDLFARVADYFTRHPETKGIVLSLLFSGNTPQTVREHIRESWAGHVRVMVEALGTADRPLSADMGRVLLALFHGCYCHWYANGGQEDISLYLGPAKEMFRQWFIGAA</sequence>
<evidence type="ECO:0000313" key="6">
    <source>
        <dbReference type="EMBL" id="CAG9164841.1"/>
    </source>
</evidence>
<dbReference type="InterPro" id="IPR050109">
    <property type="entry name" value="HTH-type_TetR-like_transc_reg"/>
</dbReference>
<keyword evidence="3" id="KW-0804">Transcription</keyword>
<name>A0ABN7XXE0_9BURK</name>
<dbReference type="InterPro" id="IPR001647">
    <property type="entry name" value="HTH_TetR"/>
</dbReference>
<keyword evidence="2 4" id="KW-0238">DNA-binding</keyword>
<dbReference type="EMBL" id="CAJZAF010000002">
    <property type="protein sequence ID" value="CAG9164841.1"/>
    <property type="molecule type" value="Genomic_DNA"/>
</dbReference>
<dbReference type="PRINTS" id="PR00455">
    <property type="entry name" value="HTHTETR"/>
</dbReference>
<dbReference type="PROSITE" id="PS50977">
    <property type="entry name" value="HTH_TETR_2"/>
    <property type="match status" value="1"/>
</dbReference>
<protein>
    <recommendedName>
        <fullName evidence="5">HTH tetR-type domain-containing protein</fullName>
    </recommendedName>
</protein>
<keyword evidence="1" id="KW-0805">Transcription regulation</keyword>
<reference evidence="6 7" key="1">
    <citation type="submission" date="2021-08" db="EMBL/GenBank/DDBJ databases">
        <authorList>
            <person name="Peeters C."/>
        </authorList>
    </citation>
    <scope>NUCLEOTIDE SEQUENCE [LARGE SCALE GENOMIC DNA]</scope>
    <source>
        <strain evidence="6 7">LMG 23994</strain>
    </source>
</reference>
<evidence type="ECO:0000256" key="1">
    <source>
        <dbReference type="ARBA" id="ARBA00023015"/>
    </source>
</evidence>
<dbReference type="Proteomes" id="UP000701702">
    <property type="component" value="Unassembled WGS sequence"/>
</dbReference>
<evidence type="ECO:0000256" key="3">
    <source>
        <dbReference type="ARBA" id="ARBA00023163"/>
    </source>
</evidence>
<evidence type="ECO:0000256" key="2">
    <source>
        <dbReference type="ARBA" id="ARBA00023125"/>
    </source>
</evidence>
<dbReference type="SUPFAM" id="SSF48498">
    <property type="entry name" value="Tetracyclin repressor-like, C-terminal domain"/>
    <property type="match status" value="1"/>
</dbReference>
<proteinExistence type="predicted"/>
<dbReference type="SUPFAM" id="SSF46689">
    <property type="entry name" value="Homeodomain-like"/>
    <property type="match status" value="1"/>
</dbReference>
<feature type="domain" description="HTH tetR-type" evidence="5">
    <location>
        <begin position="41"/>
        <end position="101"/>
    </location>
</feature>
<dbReference type="RefSeq" id="WP_223999721.1">
    <property type="nucleotide sequence ID" value="NZ_CAJZAF010000002.1"/>
</dbReference>